<keyword evidence="2" id="KW-1185">Reference proteome</keyword>
<proteinExistence type="predicted"/>
<organism evidence="1 2">
    <name type="scientific">Gambusia affinis</name>
    <name type="common">Western mosquitofish</name>
    <name type="synonym">Heterandria affinis</name>
    <dbReference type="NCBI Taxonomy" id="33528"/>
    <lineage>
        <taxon>Eukaryota</taxon>
        <taxon>Metazoa</taxon>
        <taxon>Chordata</taxon>
        <taxon>Craniata</taxon>
        <taxon>Vertebrata</taxon>
        <taxon>Euteleostomi</taxon>
        <taxon>Actinopterygii</taxon>
        <taxon>Neopterygii</taxon>
        <taxon>Teleostei</taxon>
        <taxon>Neoteleostei</taxon>
        <taxon>Acanthomorphata</taxon>
        <taxon>Ovalentaria</taxon>
        <taxon>Atherinomorphae</taxon>
        <taxon>Cyprinodontiformes</taxon>
        <taxon>Poeciliidae</taxon>
        <taxon>Poeciliinae</taxon>
        <taxon>Gambusia</taxon>
    </lineage>
</organism>
<accession>A0A315VS27</accession>
<dbReference type="AlphaFoldDB" id="A0A315VS27"/>
<sequence length="143" mass="16306">MAPTLVEHVVADAGAFLKQAPLQVSPSGEDRWSVGRWWWSSGRGADAAERTESGLDPLCLKLVLAPDKQLYGVWIYVTAVPEQRWNGFWWGQSEHLRHVFPPLLPPFLSAYFHIRDTRAHKRPPGREGGKTNKQKNGFWYQVL</sequence>
<comment type="caution">
    <text evidence="1">The sequence shown here is derived from an EMBL/GenBank/DDBJ whole genome shotgun (WGS) entry which is preliminary data.</text>
</comment>
<gene>
    <name evidence="1" type="ORF">CCH79_00020380</name>
</gene>
<name>A0A315VS27_GAMAF</name>
<reference evidence="1 2" key="1">
    <citation type="journal article" date="2018" name="G3 (Bethesda)">
        <title>A High-Quality Reference Genome for the Invasive Mosquitofish Gambusia affinis Using a Chicago Library.</title>
        <authorList>
            <person name="Hoffberg S.L."/>
            <person name="Troendle N.J."/>
            <person name="Glenn T.C."/>
            <person name="Mahmud O."/>
            <person name="Louha S."/>
            <person name="Chalopin D."/>
            <person name="Bennetzen J.L."/>
            <person name="Mauricio R."/>
        </authorList>
    </citation>
    <scope>NUCLEOTIDE SEQUENCE [LARGE SCALE GENOMIC DNA]</scope>
    <source>
        <strain evidence="1">NE01/NJP1002.9</strain>
        <tissue evidence="1">Muscle</tissue>
    </source>
</reference>
<evidence type="ECO:0000313" key="2">
    <source>
        <dbReference type="Proteomes" id="UP000250572"/>
    </source>
</evidence>
<dbReference type="EMBL" id="NHOQ01001799">
    <property type="protein sequence ID" value="PWA22159.1"/>
    <property type="molecule type" value="Genomic_DNA"/>
</dbReference>
<protein>
    <submittedName>
        <fullName evidence="1">Uncharacterized protein</fullName>
    </submittedName>
</protein>
<evidence type="ECO:0000313" key="1">
    <source>
        <dbReference type="EMBL" id="PWA22159.1"/>
    </source>
</evidence>
<dbReference type="Proteomes" id="UP000250572">
    <property type="component" value="Unassembled WGS sequence"/>
</dbReference>